<protein>
    <submittedName>
        <fullName evidence="1">Uncharacterized protein</fullName>
    </submittedName>
</protein>
<proteinExistence type="predicted"/>
<dbReference type="EMBL" id="CM042063">
    <property type="protein sequence ID" value="KAI3667577.1"/>
    <property type="molecule type" value="Genomic_DNA"/>
</dbReference>
<reference evidence="2" key="1">
    <citation type="journal article" date="2022" name="Mol. Ecol. Resour.">
        <title>The genomes of chicory, endive, great burdock and yacon provide insights into Asteraceae palaeo-polyploidization history and plant inulin production.</title>
        <authorList>
            <person name="Fan W."/>
            <person name="Wang S."/>
            <person name="Wang H."/>
            <person name="Wang A."/>
            <person name="Jiang F."/>
            <person name="Liu H."/>
            <person name="Zhao H."/>
            <person name="Xu D."/>
            <person name="Zhang Y."/>
        </authorList>
    </citation>
    <scope>NUCLEOTIDE SEQUENCE [LARGE SCALE GENOMIC DNA]</scope>
    <source>
        <strain evidence="2">cv. Niubang</strain>
    </source>
</reference>
<comment type="caution">
    <text evidence="1">The sequence shown here is derived from an EMBL/GenBank/DDBJ whole genome shotgun (WGS) entry which is preliminary data.</text>
</comment>
<accession>A0ACB8XK13</accession>
<reference evidence="1 2" key="2">
    <citation type="journal article" date="2022" name="Mol. Ecol. Resour.">
        <title>The genomes of chicory, endive, great burdock and yacon provide insights into Asteraceae paleo-polyploidization history and plant inulin production.</title>
        <authorList>
            <person name="Fan W."/>
            <person name="Wang S."/>
            <person name="Wang H."/>
            <person name="Wang A."/>
            <person name="Jiang F."/>
            <person name="Liu H."/>
            <person name="Zhao H."/>
            <person name="Xu D."/>
            <person name="Zhang Y."/>
        </authorList>
    </citation>
    <scope>NUCLEOTIDE SEQUENCE [LARGE SCALE GENOMIC DNA]</scope>
    <source>
        <strain evidence="2">cv. Niubang</strain>
    </source>
</reference>
<evidence type="ECO:0000313" key="1">
    <source>
        <dbReference type="EMBL" id="KAI3667577.1"/>
    </source>
</evidence>
<organism evidence="1 2">
    <name type="scientific">Arctium lappa</name>
    <name type="common">Greater burdock</name>
    <name type="synonym">Lappa major</name>
    <dbReference type="NCBI Taxonomy" id="4217"/>
    <lineage>
        <taxon>Eukaryota</taxon>
        <taxon>Viridiplantae</taxon>
        <taxon>Streptophyta</taxon>
        <taxon>Embryophyta</taxon>
        <taxon>Tracheophyta</taxon>
        <taxon>Spermatophyta</taxon>
        <taxon>Magnoliopsida</taxon>
        <taxon>eudicotyledons</taxon>
        <taxon>Gunneridae</taxon>
        <taxon>Pentapetalae</taxon>
        <taxon>asterids</taxon>
        <taxon>campanulids</taxon>
        <taxon>Asterales</taxon>
        <taxon>Asteraceae</taxon>
        <taxon>Carduoideae</taxon>
        <taxon>Cardueae</taxon>
        <taxon>Arctiinae</taxon>
        <taxon>Arctium</taxon>
    </lineage>
</organism>
<evidence type="ECO:0000313" key="2">
    <source>
        <dbReference type="Proteomes" id="UP001055879"/>
    </source>
</evidence>
<sequence>MPADPFTMSPSLTFVKQATWIGHGLLRLMRPRSRSLRSIFFIGGSICMGNSLLIDLAQSPSPSPAAFRHAGVYNDNFRTLMPDREMSDGTLLRPELCNNEIAVDPCRIRFSSSRKNCMEVFLRGTSRMTVPRNSTVLRATIVVDPAEPTQRLRLPFSESSAGPPTTSLRPEGFIAQKCRDAGSRRRMSDAKPHTSLRSYWHTLPKKKEQTPLKTRVRYNKAISVHRPSHGAIRGCYRSYSSQPASS</sequence>
<keyword evidence="2" id="KW-1185">Reference proteome</keyword>
<dbReference type="Proteomes" id="UP001055879">
    <property type="component" value="Linkage Group LG17"/>
</dbReference>
<name>A0ACB8XK13_ARCLA</name>
<gene>
    <name evidence="1" type="ORF">L6452_42643</name>
</gene>